<dbReference type="Proteomes" id="UP001233172">
    <property type="component" value="Unassembled WGS sequence"/>
</dbReference>
<evidence type="ECO:0000259" key="1">
    <source>
        <dbReference type="Pfam" id="PF12684"/>
    </source>
</evidence>
<sequence>MDRAVSEVEKPEGQPSEERAWPAIGLGMTRGMENDAYHGDRSAVSSTQLKRMLISPAHFLSQLSDPEESTEAMQYGTVLHARLLEPDTFNERFYGMPSLDKRTKEGKAEFERHNALARGRVVFPVNWMRGIERIVDNAMLHRQVRSILSAGEAELAFAWIDRETGIKLKIKVDWMSNPTLLADVKSALDVTRDGFSKACARLGYALSAHMYCDGVFQCTGEDPSWWFIACEKDAPNTVAAYHASEGFMRRGQEMYRRALRRLAECRERGAFPMLQGAGEGEEIDLPRWA</sequence>
<comment type="caution">
    <text evidence="2">The sequence shown here is derived from an EMBL/GenBank/DDBJ whole genome shotgun (WGS) entry which is preliminary data.</text>
</comment>
<feature type="domain" description="Putative exodeoxyribonuclease 8 PDDEXK-like" evidence="1">
    <location>
        <begin position="45"/>
        <end position="274"/>
    </location>
</feature>
<dbReference type="AlphaFoldDB" id="A0AAD8EUR3"/>
<accession>A0AAD8EUR3</accession>
<organism evidence="2 3">
    <name type="scientific">Biomphalaria pfeifferi</name>
    <name type="common">Bloodfluke planorb</name>
    <name type="synonym">Freshwater snail</name>
    <dbReference type="NCBI Taxonomy" id="112525"/>
    <lineage>
        <taxon>Eukaryota</taxon>
        <taxon>Metazoa</taxon>
        <taxon>Spiralia</taxon>
        <taxon>Lophotrochozoa</taxon>
        <taxon>Mollusca</taxon>
        <taxon>Gastropoda</taxon>
        <taxon>Heterobranchia</taxon>
        <taxon>Euthyneura</taxon>
        <taxon>Panpulmonata</taxon>
        <taxon>Hygrophila</taxon>
        <taxon>Lymnaeoidea</taxon>
        <taxon>Planorbidae</taxon>
        <taxon>Biomphalaria</taxon>
    </lineage>
</organism>
<proteinExistence type="predicted"/>
<evidence type="ECO:0000313" key="3">
    <source>
        <dbReference type="Proteomes" id="UP001233172"/>
    </source>
</evidence>
<keyword evidence="3" id="KW-1185">Reference proteome</keyword>
<protein>
    <submittedName>
        <fullName evidence="2">PD-(D/E)XK nuclease-like domain-containing protein</fullName>
    </submittedName>
</protein>
<reference evidence="2" key="2">
    <citation type="submission" date="2023-04" db="EMBL/GenBank/DDBJ databases">
        <authorList>
            <person name="Bu L."/>
            <person name="Lu L."/>
            <person name="Laidemitt M.R."/>
            <person name="Zhang S.M."/>
            <person name="Mutuku M."/>
            <person name="Mkoji G."/>
            <person name="Steinauer M."/>
            <person name="Loker E.S."/>
        </authorList>
    </citation>
    <scope>NUCLEOTIDE SEQUENCE</scope>
    <source>
        <strain evidence="2">KasaAsao</strain>
        <tissue evidence="2">Whole Snail</tissue>
    </source>
</reference>
<dbReference type="EMBL" id="JASAOG010000445">
    <property type="protein sequence ID" value="KAK0039499.1"/>
    <property type="molecule type" value="Genomic_DNA"/>
</dbReference>
<name>A0AAD8EUR3_BIOPF</name>
<dbReference type="InterPro" id="IPR011604">
    <property type="entry name" value="PDDEXK-like_dom_sf"/>
</dbReference>
<reference evidence="2" key="1">
    <citation type="journal article" date="2023" name="PLoS Negl. Trop. Dis.">
        <title>A genome sequence for Biomphalaria pfeifferi, the major vector snail for the human-infecting parasite Schistosoma mansoni.</title>
        <authorList>
            <person name="Bu L."/>
            <person name="Lu L."/>
            <person name="Laidemitt M.R."/>
            <person name="Zhang S.M."/>
            <person name="Mutuku M."/>
            <person name="Mkoji G."/>
            <person name="Steinauer M."/>
            <person name="Loker E.S."/>
        </authorList>
    </citation>
    <scope>NUCLEOTIDE SEQUENCE</scope>
    <source>
        <strain evidence="2">KasaAsao</strain>
    </source>
</reference>
<dbReference type="Gene3D" id="3.90.320.10">
    <property type="match status" value="1"/>
</dbReference>
<dbReference type="InterPro" id="IPR024432">
    <property type="entry name" value="Put_RecE_PDDEXK-like_dom"/>
</dbReference>
<gene>
    <name evidence="2" type="ORF">Bpfe_031086</name>
</gene>
<evidence type="ECO:0000313" key="2">
    <source>
        <dbReference type="EMBL" id="KAK0039499.1"/>
    </source>
</evidence>
<dbReference type="Pfam" id="PF12684">
    <property type="entry name" value="DUF3799"/>
    <property type="match status" value="1"/>
</dbReference>